<gene>
    <name evidence="12" type="ORF">Fmac_016058</name>
</gene>
<keyword evidence="10" id="KW-0675">Receptor</keyword>
<protein>
    <submittedName>
        <fullName evidence="12">Uncharacterized protein</fullName>
    </submittedName>
</protein>
<evidence type="ECO:0000256" key="4">
    <source>
        <dbReference type="ARBA" id="ARBA00022614"/>
    </source>
</evidence>
<dbReference type="EMBL" id="JBGMDY010000005">
    <property type="protein sequence ID" value="KAL2334845.1"/>
    <property type="molecule type" value="Genomic_DNA"/>
</dbReference>
<dbReference type="FunFam" id="3.80.10.10:FF:000383">
    <property type="entry name" value="Leucine-rich repeat receptor protein kinase EMS1"/>
    <property type="match status" value="1"/>
</dbReference>
<evidence type="ECO:0000313" key="12">
    <source>
        <dbReference type="EMBL" id="KAL2334845.1"/>
    </source>
</evidence>
<name>A0ABD1MGB1_9FABA</name>
<dbReference type="Proteomes" id="UP001603857">
    <property type="component" value="Unassembled WGS sequence"/>
</dbReference>
<evidence type="ECO:0000256" key="6">
    <source>
        <dbReference type="ARBA" id="ARBA00022729"/>
    </source>
</evidence>
<evidence type="ECO:0000256" key="9">
    <source>
        <dbReference type="ARBA" id="ARBA00023136"/>
    </source>
</evidence>
<evidence type="ECO:0000256" key="2">
    <source>
        <dbReference type="ARBA" id="ARBA00009592"/>
    </source>
</evidence>
<keyword evidence="9" id="KW-0472">Membrane</keyword>
<evidence type="ECO:0000256" key="8">
    <source>
        <dbReference type="ARBA" id="ARBA00022989"/>
    </source>
</evidence>
<keyword evidence="11" id="KW-0325">Glycoprotein</keyword>
<dbReference type="GO" id="GO:0005886">
    <property type="term" value="C:plasma membrane"/>
    <property type="evidence" value="ECO:0007669"/>
    <property type="project" value="UniProtKB-SubCell"/>
</dbReference>
<comment type="similarity">
    <text evidence="2">Belongs to the RLP family.</text>
</comment>
<keyword evidence="3" id="KW-1003">Cell membrane</keyword>
<dbReference type="Gene3D" id="3.80.10.10">
    <property type="entry name" value="Ribonuclease Inhibitor"/>
    <property type="match status" value="2"/>
</dbReference>
<dbReference type="PRINTS" id="PR00019">
    <property type="entry name" value="LEURICHRPT"/>
</dbReference>
<accession>A0ABD1MGB1</accession>
<dbReference type="AlphaFoldDB" id="A0ABD1MGB1"/>
<evidence type="ECO:0000256" key="1">
    <source>
        <dbReference type="ARBA" id="ARBA00004251"/>
    </source>
</evidence>
<proteinExistence type="inferred from homology"/>
<reference evidence="12 13" key="1">
    <citation type="submission" date="2024-08" db="EMBL/GenBank/DDBJ databases">
        <title>Insights into the chromosomal genome structure of Flemingia macrophylla.</title>
        <authorList>
            <person name="Ding Y."/>
            <person name="Zhao Y."/>
            <person name="Bi W."/>
            <person name="Wu M."/>
            <person name="Zhao G."/>
            <person name="Gong Y."/>
            <person name="Li W."/>
            <person name="Zhang P."/>
        </authorList>
    </citation>
    <scope>NUCLEOTIDE SEQUENCE [LARGE SCALE GENOMIC DNA]</scope>
    <source>
        <strain evidence="12">DYQJB</strain>
        <tissue evidence="12">Leaf</tissue>
    </source>
</reference>
<dbReference type="InterPro" id="IPR032675">
    <property type="entry name" value="LRR_dom_sf"/>
</dbReference>
<organism evidence="12 13">
    <name type="scientific">Flemingia macrophylla</name>
    <dbReference type="NCBI Taxonomy" id="520843"/>
    <lineage>
        <taxon>Eukaryota</taxon>
        <taxon>Viridiplantae</taxon>
        <taxon>Streptophyta</taxon>
        <taxon>Embryophyta</taxon>
        <taxon>Tracheophyta</taxon>
        <taxon>Spermatophyta</taxon>
        <taxon>Magnoliopsida</taxon>
        <taxon>eudicotyledons</taxon>
        <taxon>Gunneridae</taxon>
        <taxon>Pentapetalae</taxon>
        <taxon>rosids</taxon>
        <taxon>fabids</taxon>
        <taxon>Fabales</taxon>
        <taxon>Fabaceae</taxon>
        <taxon>Papilionoideae</taxon>
        <taxon>50 kb inversion clade</taxon>
        <taxon>NPAAA clade</taxon>
        <taxon>indigoferoid/millettioid clade</taxon>
        <taxon>Phaseoleae</taxon>
        <taxon>Flemingia</taxon>
    </lineage>
</organism>
<comment type="subcellular location">
    <subcellularLocation>
        <location evidence="1">Cell membrane</location>
        <topology evidence="1">Single-pass type I membrane protein</topology>
    </subcellularLocation>
</comment>
<dbReference type="PANTHER" id="PTHR48063:SF98">
    <property type="entry name" value="LRR RECEPTOR-LIKE SERINE_THREONINE-PROTEIN KINASE FLS2"/>
    <property type="match status" value="1"/>
</dbReference>
<dbReference type="PANTHER" id="PTHR48063">
    <property type="entry name" value="LRR RECEPTOR-LIKE KINASE"/>
    <property type="match status" value="1"/>
</dbReference>
<evidence type="ECO:0000313" key="13">
    <source>
        <dbReference type="Proteomes" id="UP001603857"/>
    </source>
</evidence>
<evidence type="ECO:0000256" key="10">
    <source>
        <dbReference type="ARBA" id="ARBA00023170"/>
    </source>
</evidence>
<keyword evidence="6" id="KW-0732">Signal</keyword>
<evidence type="ECO:0000256" key="5">
    <source>
        <dbReference type="ARBA" id="ARBA00022692"/>
    </source>
</evidence>
<keyword evidence="7" id="KW-0677">Repeat</keyword>
<dbReference type="SMART" id="SM00369">
    <property type="entry name" value="LRR_TYP"/>
    <property type="match status" value="5"/>
</dbReference>
<dbReference type="SUPFAM" id="SSF52058">
    <property type="entry name" value="L domain-like"/>
    <property type="match status" value="1"/>
</dbReference>
<dbReference type="Pfam" id="PF00560">
    <property type="entry name" value="LRR_1"/>
    <property type="match status" value="3"/>
</dbReference>
<keyword evidence="5" id="KW-0812">Transmembrane</keyword>
<evidence type="ECO:0000256" key="3">
    <source>
        <dbReference type="ARBA" id="ARBA00022475"/>
    </source>
</evidence>
<keyword evidence="13" id="KW-1185">Reference proteome</keyword>
<keyword evidence="8" id="KW-1133">Transmembrane helix</keyword>
<sequence>MDMVVRRSEYSSSSLCRSTLSPPRLAKGIECDNETGHIHMLQHCGSEVRFLSGYNIGIISLPELKNMEYLDLSYNAFGGSQIPQNMGSFKSLRYLNLSHSSFCGVISYELGNLSKLEYLDLSSNDLGGTIHSLLGKLTRLRYLDLSYNYEINGEVPYQLGNHSQLRCLDLTLTSLSGITFQVGNLPILHTLELADNLFEIIDSKWLSSLSSLTSLDLSYLPNIVSSPQWRQMIGNLIPNLRELRLADQSLSDDNVAFCFLLIPTFPHLSILDLSQNMLTSSTFQLLFNYIRNLQELYLSQNNIVLSCPQFPNFPSLVTLISLTIMTSLIFQETFNFHTNL</sequence>
<dbReference type="InterPro" id="IPR003591">
    <property type="entry name" value="Leu-rich_rpt_typical-subtyp"/>
</dbReference>
<keyword evidence="4" id="KW-0433">Leucine-rich repeat</keyword>
<comment type="caution">
    <text evidence="12">The sequence shown here is derived from an EMBL/GenBank/DDBJ whole genome shotgun (WGS) entry which is preliminary data.</text>
</comment>
<evidence type="ECO:0000256" key="7">
    <source>
        <dbReference type="ARBA" id="ARBA00022737"/>
    </source>
</evidence>
<evidence type="ECO:0000256" key="11">
    <source>
        <dbReference type="ARBA" id="ARBA00023180"/>
    </source>
</evidence>
<dbReference type="InterPro" id="IPR046956">
    <property type="entry name" value="RLP23-like"/>
</dbReference>
<dbReference type="InterPro" id="IPR001611">
    <property type="entry name" value="Leu-rich_rpt"/>
</dbReference>